<dbReference type="Proteomes" id="UP000692954">
    <property type="component" value="Unassembled WGS sequence"/>
</dbReference>
<organism evidence="1 2">
    <name type="scientific">Paramecium sonneborni</name>
    <dbReference type="NCBI Taxonomy" id="65129"/>
    <lineage>
        <taxon>Eukaryota</taxon>
        <taxon>Sar</taxon>
        <taxon>Alveolata</taxon>
        <taxon>Ciliophora</taxon>
        <taxon>Intramacronucleata</taxon>
        <taxon>Oligohymenophorea</taxon>
        <taxon>Peniculida</taxon>
        <taxon>Parameciidae</taxon>
        <taxon>Paramecium</taxon>
    </lineage>
</organism>
<evidence type="ECO:0000313" key="1">
    <source>
        <dbReference type="EMBL" id="CAD8102988.1"/>
    </source>
</evidence>
<reference evidence="1" key="1">
    <citation type="submission" date="2021-01" db="EMBL/GenBank/DDBJ databases">
        <authorList>
            <consortium name="Genoscope - CEA"/>
            <person name="William W."/>
        </authorList>
    </citation>
    <scope>NUCLEOTIDE SEQUENCE</scope>
</reference>
<evidence type="ECO:0000313" key="2">
    <source>
        <dbReference type="Proteomes" id="UP000692954"/>
    </source>
</evidence>
<dbReference type="AlphaFoldDB" id="A0A8S1PK91"/>
<dbReference type="EMBL" id="CAJJDN010000079">
    <property type="protein sequence ID" value="CAD8102988.1"/>
    <property type="molecule type" value="Genomic_DNA"/>
</dbReference>
<name>A0A8S1PK91_9CILI</name>
<sequence>MLFFKQHFYEKLNQQRDKQYKQIEIQFLEYLIKLSYLFKNIEEAQNQCIKILTFVKKEFSQFQYILDQTLNKTINIGENPTISQLQQLAQKIDHRQQNTYKDFINKLQDLFKEIRNVFNQLDNKQKKITINEEFCSISFVLIVFQLLQKIKIFLFGSLIIINLKKIKLLNSHQEKITFIQFGRQLNGFYLVLMIKLQRFRRLIKTIGVVLKLQKDIKFTLVIQKQVRVKIQFYHQVLILRLKFVYRKIKKVRFVLKLLITIKIKFIIYQQTDIIYILYQVQLIQHQYFGQQKMGKFLYNRKKKQNEQIKRKCFLNDNKQYVKFQDFQKYLQYRQQKQ</sequence>
<comment type="caution">
    <text evidence="1">The sequence shown here is derived from an EMBL/GenBank/DDBJ whole genome shotgun (WGS) entry which is preliminary data.</text>
</comment>
<keyword evidence="2" id="KW-1185">Reference proteome</keyword>
<accession>A0A8S1PK91</accession>
<proteinExistence type="predicted"/>
<gene>
    <name evidence="1" type="ORF">PSON_ATCC_30995.1.T0790061</name>
</gene>
<protein>
    <submittedName>
        <fullName evidence="1">Uncharacterized protein</fullName>
    </submittedName>
</protein>